<dbReference type="GO" id="GO:0006412">
    <property type="term" value="P:translation"/>
    <property type="evidence" value="ECO:0007669"/>
    <property type="project" value="UniProtKB-UniRule"/>
</dbReference>
<protein>
    <recommendedName>
        <fullName evidence="5 6">Large ribosomal subunit protein uL24c</fullName>
    </recommendedName>
</protein>
<dbReference type="InterPro" id="IPR008991">
    <property type="entry name" value="Translation_prot_SH3-like_sf"/>
</dbReference>
<dbReference type="PANTHER" id="PTHR12903">
    <property type="entry name" value="MITOCHONDRIAL RIBOSOMAL PROTEIN L24"/>
    <property type="match status" value="1"/>
</dbReference>
<organism evidence="10">
    <name type="scientific">Pterocladia lucida</name>
    <name type="common">Red seaweed</name>
    <name type="synonym">Fucus lucidus</name>
    <dbReference type="NCBI Taxonomy" id="31408"/>
    <lineage>
        <taxon>Eukaryota</taxon>
        <taxon>Rhodophyta</taxon>
        <taxon>Florideophyceae</taxon>
        <taxon>Rhodymeniophycidae</taxon>
        <taxon>Gelidiales</taxon>
        <taxon>Pterocladiaceae</taxon>
        <taxon>Pterocladia</taxon>
    </lineage>
</organism>
<gene>
    <name evidence="6 10" type="primary">rpl24</name>
</gene>
<dbReference type="HAMAP" id="MF_01326_B">
    <property type="entry name" value="Ribosomal_uL24_B"/>
    <property type="match status" value="1"/>
</dbReference>
<keyword evidence="3 6" id="KW-0689">Ribosomal protein</keyword>
<dbReference type="GO" id="GO:0019843">
    <property type="term" value="F:rRNA binding"/>
    <property type="evidence" value="ECO:0007669"/>
    <property type="project" value="UniProtKB-UniRule"/>
</dbReference>
<comment type="subcellular location">
    <subcellularLocation>
        <location evidence="6">Plastid</location>
        <location evidence="6">Chloroplast</location>
    </subcellularLocation>
</comment>
<comment type="function">
    <text evidence="1 6">One of two assembly initiator proteins, it binds directly to the 5'-end of the 23S rRNA, where it nucleates assembly of the 50S subunit.</text>
</comment>
<geneLocation type="chloroplast" evidence="10"/>
<dbReference type="GO" id="GO:0005840">
    <property type="term" value="C:ribosome"/>
    <property type="evidence" value="ECO:0007669"/>
    <property type="project" value="UniProtKB-KW"/>
</dbReference>
<dbReference type="Gene3D" id="2.30.30.30">
    <property type="match status" value="1"/>
</dbReference>
<dbReference type="CDD" id="cd06089">
    <property type="entry name" value="KOW_RPL26"/>
    <property type="match status" value="1"/>
</dbReference>
<keyword evidence="10" id="KW-0150">Chloroplast</keyword>
<evidence type="ECO:0000256" key="5">
    <source>
        <dbReference type="ARBA" id="ARBA00035282"/>
    </source>
</evidence>
<dbReference type="InterPro" id="IPR005825">
    <property type="entry name" value="Ribosomal_uL24_CS"/>
</dbReference>
<evidence type="ECO:0000259" key="9">
    <source>
        <dbReference type="Pfam" id="PF17136"/>
    </source>
</evidence>
<name>A0A6M3WW72_PTELU</name>
<evidence type="ECO:0000256" key="4">
    <source>
        <dbReference type="ARBA" id="ARBA00023274"/>
    </source>
</evidence>
<keyword evidence="6" id="KW-0699">rRNA-binding</keyword>
<dbReference type="SUPFAM" id="SSF50104">
    <property type="entry name" value="Translation proteins SH3-like domain"/>
    <property type="match status" value="1"/>
</dbReference>
<evidence type="ECO:0000256" key="7">
    <source>
        <dbReference type="RuleBase" id="RU003477"/>
    </source>
</evidence>
<dbReference type="InterPro" id="IPR005824">
    <property type="entry name" value="KOW"/>
</dbReference>
<keyword evidence="10" id="KW-0934">Plastid</keyword>
<proteinExistence type="inferred from homology"/>
<evidence type="ECO:0000256" key="2">
    <source>
        <dbReference type="ARBA" id="ARBA00010618"/>
    </source>
</evidence>
<feature type="domain" description="KOW" evidence="8">
    <location>
        <begin position="15"/>
        <end position="45"/>
    </location>
</feature>
<dbReference type="AlphaFoldDB" id="A0A6M3WW72"/>
<reference evidence="10" key="1">
    <citation type="journal article" date="2020" name="J. Phycol.">
        <title>The Organelle Genomes in the Photosynthetic Red Algal Parasite Pterocladiophila hemisphaerica (Florideophyceae, Rhodophyta) Have Elevated Substitution Rates and Extreme Gene Loss in the Plastid Genome.</title>
        <authorList>
            <person name="Preuss M."/>
            <person name="Verbruggen H."/>
            <person name="Zuccarello G.C."/>
        </authorList>
    </citation>
    <scope>NUCLEOTIDE SEQUENCE</scope>
</reference>
<sequence>MRKNNKKSIKIHVNRGDTVKIISGQCKGSIGKVNYIISKNSKIVINDINKATKHIKPKQEGEQGQIIFIEKPIHSSNVILYKNK</sequence>
<evidence type="ECO:0000313" key="10">
    <source>
        <dbReference type="EMBL" id="QJH88331.1"/>
    </source>
</evidence>
<evidence type="ECO:0000256" key="6">
    <source>
        <dbReference type="HAMAP-Rule" id="MF_01326"/>
    </source>
</evidence>
<keyword evidence="4 6" id="KW-0687">Ribonucleoprotein</keyword>
<dbReference type="PROSITE" id="PS01108">
    <property type="entry name" value="RIBOSOMAL_L24"/>
    <property type="match status" value="1"/>
</dbReference>
<keyword evidence="6" id="KW-0694">RNA-binding</keyword>
<dbReference type="GO" id="GO:0003735">
    <property type="term" value="F:structural constituent of ribosome"/>
    <property type="evidence" value="ECO:0007669"/>
    <property type="project" value="InterPro"/>
</dbReference>
<dbReference type="InterPro" id="IPR014722">
    <property type="entry name" value="Rib_uL2_dom2"/>
</dbReference>
<dbReference type="GO" id="GO:0009507">
    <property type="term" value="C:chloroplast"/>
    <property type="evidence" value="ECO:0007669"/>
    <property type="project" value="UniProtKB-SubCell"/>
</dbReference>
<dbReference type="EMBL" id="MT117916">
    <property type="protein sequence ID" value="QJH88331.1"/>
    <property type="molecule type" value="Genomic_DNA"/>
</dbReference>
<dbReference type="NCBIfam" id="TIGR01079">
    <property type="entry name" value="rplX_bact"/>
    <property type="match status" value="1"/>
</dbReference>
<dbReference type="InterPro" id="IPR003256">
    <property type="entry name" value="Ribosomal_uL24"/>
</dbReference>
<evidence type="ECO:0000256" key="3">
    <source>
        <dbReference type="ARBA" id="ARBA00022980"/>
    </source>
</evidence>
<evidence type="ECO:0000259" key="8">
    <source>
        <dbReference type="Pfam" id="PF00467"/>
    </source>
</evidence>
<dbReference type="GO" id="GO:1990904">
    <property type="term" value="C:ribonucleoprotein complex"/>
    <property type="evidence" value="ECO:0007669"/>
    <property type="project" value="UniProtKB-KW"/>
</dbReference>
<dbReference type="Pfam" id="PF00467">
    <property type="entry name" value="KOW"/>
    <property type="match status" value="1"/>
</dbReference>
<dbReference type="InterPro" id="IPR041988">
    <property type="entry name" value="Ribosomal_uL24_KOW"/>
</dbReference>
<comment type="subunit">
    <text evidence="6">Part of the 50S ribosomal subunit.</text>
</comment>
<evidence type="ECO:0000256" key="1">
    <source>
        <dbReference type="ARBA" id="ARBA00004072"/>
    </source>
</evidence>
<dbReference type="InterPro" id="IPR057264">
    <property type="entry name" value="Ribosomal_uL24_C"/>
</dbReference>
<accession>A0A6M3WW72</accession>
<dbReference type="Pfam" id="PF17136">
    <property type="entry name" value="ribosomal_L24"/>
    <property type="match status" value="1"/>
</dbReference>
<feature type="domain" description="Large ribosomal subunit protein uL24 C-terminal" evidence="9">
    <location>
        <begin position="49"/>
        <end position="84"/>
    </location>
</feature>
<comment type="similarity">
    <text evidence="2 6 7">Belongs to the universal ribosomal protein uL24 family.</text>
</comment>